<organism evidence="5 6">
    <name type="scientific">Candidatus Azambacteria bacterium RIFCSPLOWO2_01_FULL_46_25</name>
    <dbReference type="NCBI Taxonomy" id="1797298"/>
    <lineage>
        <taxon>Bacteria</taxon>
        <taxon>Candidatus Azamiibacteriota</taxon>
    </lineage>
</organism>
<dbReference type="PANTHER" id="PTHR43750">
    <property type="entry name" value="UDP-GLUCOSE 6-DEHYDROGENASE TUAD"/>
    <property type="match status" value="1"/>
</dbReference>
<evidence type="ECO:0000259" key="3">
    <source>
        <dbReference type="Pfam" id="PF00984"/>
    </source>
</evidence>
<dbReference type="SUPFAM" id="SSF51735">
    <property type="entry name" value="NAD(P)-binding Rossmann-fold domains"/>
    <property type="match status" value="1"/>
</dbReference>
<dbReference type="InterPro" id="IPR014026">
    <property type="entry name" value="UDP-Glc/GDP-Man_DH_dimer"/>
</dbReference>
<dbReference type="AlphaFoldDB" id="A0A1F5BVP6"/>
<proteinExistence type="inferred from homology"/>
<dbReference type="InterPro" id="IPR036291">
    <property type="entry name" value="NAD(P)-bd_dom_sf"/>
</dbReference>
<dbReference type="STRING" id="1797298.A2988_04255"/>
<accession>A0A1F5BVP6</accession>
<protein>
    <recommendedName>
        <fullName evidence="7">UDP-glucose/GDP-mannose dehydrogenase dimerisation domain-containing protein</fullName>
    </recommendedName>
</protein>
<dbReference type="EMBL" id="MEYS01000001">
    <property type="protein sequence ID" value="OGD34684.1"/>
    <property type="molecule type" value="Genomic_DNA"/>
</dbReference>
<dbReference type="SUPFAM" id="SSF48179">
    <property type="entry name" value="6-phosphogluconate dehydrogenase C-terminal domain-like"/>
    <property type="match status" value="1"/>
</dbReference>
<comment type="similarity">
    <text evidence="1">Belongs to the UDP-glucose/GDP-mannose dehydrogenase family.</text>
</comment>
<keyword evidence="2" id="KW-0812">Transmembrane</keyword>
<evidence type="ECO:0000259" key="4">
    <source>
        <dbReference type="Pfam" id="PF03721"/>
    </source>
</evidence>
<dbReference type="Gene3D" id="3.40.50.720">
    <property type="entry name" value="NAD(P)-binding Rossmann-like Domain"/>
    <property type="match status" value="1"/>
</dbReference>
<gene>
    <name evidence="5" type="ORF">A2988_04255</name>
</gene>
<evidence type="ECO:0000256" key="1">
    <source>
        <dbReference type="ARBA" id="ARBA00006601"/>
    </source>
</evidence>
<dbReference type="Pfam" id="PF00984">
    <property type="entry name" value="UDPG_MGDP_dh"/>
    <property type="match status" value="1"/>
</dbReference>
<evidence type="ECO:0008006" key="7">
    <source>
        <dbReference type="Google" id="ProtNLM"/>
    </source>
</evidence>
<feature type="transmembrane region" description="Helical" evidence="2">
    <location>
        <begin position="12"/>
        <end position="29"/>
    </location>
</feature>
<dbReference type="Pfam" id="PF03721">
    <property type="entry name" value="UDPG_MGDP_dh_N"/>
    <property type="match status" value="1"/>
</dbReference>
<name>A0A1F5BVP6_9BACT</name>
<dbReference type="InterPro" id="IPR013328">
    <property type="entry name" value="6PGD_dom2"/>
</dbReference>
<feature type="domain" description="UDP-glucose/GDP-mannose dehydrogenase N-terminal" evidence="4">
    <location>
        <begin position="53"/>
        <end position="147"/>
    </location>
</feature>
<dbReference type="InterPro" id="IPR008927">
    <property type="entry name" value="6-PGluconate_DH-like_C_sf"/>
</dbReference>
<dbReference type="InterPro" id="IPR001732">
    <property type="entry name" value="UDP-Glc/GDP-Man_DH_N"/>
</dbReference>
<sequence>MRTNDMKNNTSTIGIIGIGMVGTPLMRYFEKEKGYVRGKQLHLFDIDPKKGYGDDINKADIIFISVPTPGSKDGFADLSAVEHAFASIRGEKIIVLKSTVPPGTTEHFQKKYPHHKILFNPEFLTERKAWEDFMKPDRQIVGFTAVSIDAAHPVLALLPKAPFMSPWGVNTYRPVMITATEAEIIKYGGNVHFARKINFANILAGLSDTLGADYENVRAGMSADFRIGDSHLDVAHGGYRGFGGFCLPKDLLALKTRLESAGLADGARLLGEDYAFNEKLLARQGLSVADVNGHDHEWVNRKLKMQSEKRKTAKTKAKKK</sequence>
<keyword evidence="2" id="KW-0472">Membrane</keyword>
<dbReference type="GO" id="GO:0016616">
    <property type="term" value="F:oxidoreductase activity, acting on the CH-OH group of donors, NAD or NADP as acceptor"/>
    <property type="evidence" value="ECO:0007669"/>
    <property type="project" value="InterPro"/>
</dbReference>
<comment type="caution">
    <text evidence="5">The sequence shown here is derived from an EMBL/GenBank/DDBJ whole genome shotgun (WGS) entry which is preliminary data.</text>
</comment>
<dbReference type="Proteomes" id="UP000176650">
    <property type="component" value="Unassembled WGS sequence"/>
</dbReference>
<evidence type="ECO:0000256" key="2">
    <source>
        <dbReference type="SAM" id="Phobius"/>
    </source>
</evidence>
<keyword evidence="2" id="KW-1133">Transmembrane helix</keyword>
<evidence type="ECO:0000313" key="6">
    <source>
        <dbReference type="Proteomes" id="UP000176650"/>
    </source>
</evidence>
<dbReference type="Gene3D" id="1.10.1040.10">
    <property type="entry name" value="N-(1-d-carboxylethyl)-l-norvaline Dehydrogenase, domain 2"/>
    <property type="match status" value="1"/>
</dbReference>
<feature type="domain" description="UDP-glucose/GDP-mannose dehydrogenase dimerisation" evidence="3">
    <location>
        <begin position="181"/>
        <end position="270"/>
    </location>
</feature>
<dbReference type="GO" id="GO:0051287">
    <property type="term" value="F:NAD binding"/>
    <property type="evidence" value="ECO:0007669"/>
    <property type="project" value="InterPro"/>
</dbReference>
<reference evidence="5 6" key="1">
    <citation type="journal article" date="2016" name="Nat. Commun.">
        <title>Thousands of microbial genomes shed light on interconnected biogeochemical processes in an aquifer system.</title>
        <authorList>
            <person name="Anantharaman K."/>
            <person name="Brown C.T."/>
            <person name="Hug L.A."/>
            <person name="Sharon I."/>
            <person name="Castelle C.J."/>
            <person name="Probst A.J."/>
            <person name="Thomas B.C."/>
            <person name="Singh A."/>
            <person name="Wilkins M.J."/>
            <person name="Karaoz U."/>
            <person name="Brodie E.L."/>
            <person name="Williams K.H."/>
            <person name="Hubbard S.S."/>
            <person name="Banfield J.F."/>
        </authorList>
    </citation>
    <scope>NUCLEOTIDE SEQUENCE [LARGE SCALE GENOMIC DNA]</scope>
</reference>
<evidence type="ECO:0000313" key="5">
    <source>
        <dbReference type="EMBL" id="OGD34684.1"/>
    </source>
</evidence>
<dbReference type="PANTHER" id="PTHR43750:SF3">
    <property type="entry name" value="UDP-GLUCOSE 6-DEHYDROGENASE TUAD"/>
    <property type="match status" value="1"/>
</dbReference>